<keyword evidence="2 4" id="KW-0863">Zinc-finger</keyword>
<keyword evidence="3" id="KW-0862">Zinc</keyword>
<name>A0A8J2X613_ZYGB2</name>
<accession>A0A8J2X613</accession>
<evidence type="ECO:0000256" key="1">
    <source>
        <dbReference type="ARBA" id="ARBA00022723"/>
    </source>
</evidence>
<evidence type="ECO:0000256" key="4">
    <source>
        <dbReference type="PROSITE-ProRule" id="PRU00175"/>
    </source>
</evidence>
<keyword evidence="1" id="KW-0479">Metal-binding</keyword>
<sequence length="178" mass="19966">MSNYEEEHGISRAVAESDTSHPTSPNGGTGGSEVRSQFQELFQAFSRQEDQEEGDNARLLMLLSQLIPPSLQEEWMEQMEQSNKKGCPQEFIDSLPRISVAKLNSDDSCPICCTVYLEDDYPLVARLPHCGHTFDLECISVWLSKSTSCPLCRDDVTSHKVEVDTSQAELEQDWGMFG</sequence>
<dbReference type="SMART" id="SM00184">
    <property type="entry name" value="RING"/>
    <property type="match status" value="1"/>
</dbReference>
<evidence type="ECO:0000313" key="8">
    <source>
        <dbReference type="Proteomes" id="UP000019375"/>
    </source>
</evidence>
<organism evidence="7 8">
    <name type="scientific">Zygosaccharomyces bailii (strain CLIB 213 / ATCC 58445 / CBS 680 / BCRC 21525 / NBRC 1098 / NCYC 1416 / NRRL Y-2227)</name>
    <dbReference type="NCBI Taxonomy" id="1333698"/>
    <lineage>
        <taxon>Eukaryota</taxon>
        <taxon>Fungi</taxon>
        <taxon>Dikarya</taxon>
        <taxon>Ascomycota</taxon>
        <taxon>Saccharomycotina</taxon>
        <taxon>Saccharomycetes</taxon>
        <taxon>Saccharomycetales</taxon>
        <taxon>Saccharomycetaceae</taxon>
        <taxon>Zygosaccharomyces</taxon>
    </lineage>
</organism>
<dbReference type="GO" id="GO:0008270">
    <property type="term" value="F:zinc ion binding"/>
    <property type="evidence" value="ECO:0007669"/>
    <property type="project" value="UniProtKB-KW"/>
</dbReference>
<dbReference type="GO" id="GO:0006511">
    <property type="term" value="P:ubiquitin-dependent protein catabolic process"/>
    <property type="evidence" value="ECO:0007669"/>
    <property type="project" value="TreeGrafter"/>
</dbReference>
<reference evidence="8" key="1">
    <citation type="journal article" date="2013" name="Genome Announc.">
        <title>Genome sequence of the food spoilage yeast Zygosaccharomyces bailii CLIB 213(T).</title>
        <authorList>
            <person name="Galeote V."/>
            <person name="Bigey F."/>
            <person name="Devillers H."/>
            <person name="Neuveglise C."/>
            <person name="Dequin S."/>
        </authorList>
    </citation>
    <scope>NUCLEOTIDE SEQUENCE [LARGE SCALE GENOMIC DNA]</scope>
    <source>
        <strain evidence="8">CLIB 213 / ATCC 58445 / CBS 680 / CCRC 21525 / NBRC 1098 / NCYC 1416 / NRRL Y-2227</strain>
    </source>
</reference>
<protein>
    <submittedName>
        <fullName evidence="7">BN860_05688g1_1</fullName>
    </submittedName>
</protein>
<evidence type="ECO:0000256" key="3">
    <source>
        <dbReference type="ARBA" id="ARBA00022833"/>
    </source>
</evidence>
<feature type="region of interest" description="Disordered" evidence="5">
    <location>
        <begin position="1"/>
        <end position="35"/>
    </location>
</feature>
<dbReference type="PANTHER" id="PTHR45931:SF3">
    <property type="entry name" value="RING ZINC FINGER-CONTAINING PROTEIN"/>
    <property type="match status" value="1"/>
</dbReference>
<dbReference type="Proteomes" id="UP000019375">
    <property type="component" value="Unassembled WGS sequence"/>
</dbReference>
<feature type="compositionally biased region" description="Basic and acidic residues" evidence="5">
    <location>
        <begin position="1"/>
        <end position="10"/>
    </location>
</feature>
<dbReference type="AlphaFoldDB" id="A0A8J2X613"/>
<dbReference type="GO" id="GO:0005634">
    <property type="term" value="C:nucleus"/>
    <property type="evidence" value="ECO:0007669"/>
    <property type="project" value="TreeGrafter"/>
</dbReference>
<dbReference type="Pfam" id="PF13639">
    <property type="entry name" value="zf-RING_2"/>
    <property type="match status" value="1"/>
</dbReference>
<evidence type="ECO:0000259" key="6">
    <source>
        <dbReference type="PROSITE" id="PS50089"/>
    </source>
</evidence>
<dbReference type="SUPFAM" id="SSF57850">
    <property type="entry name" value="RING/U-box"/>
    <property type="match status" value="1"/>
</dbReference>
<gene>
    <name evidence="7" type="ORF">BN860_05688g</name>
</gene>
<dbReference type="Gene3D" id="3.30.40.10">
    <property type="entry name" value="Zinc/RING finger domain, C3HC4 (zinc finger)"/>
    <property type="match status" value="1"/>
</dbReference>
<dbReference type="PROSITE" id="PS50089">
    <property type="entry name" value="ZF_RING_2"/>
    <property type="match status" value="1"/>
</dbReference>
<evidence type="ECO:0000313" key="7">
    <source>
        <dbReference type="EMBL" id="CDF88251.1"/>
    </source>
</evidence>
<evidence type="ECO:0000256" key="2">
    <source>
        <dbReference type="ARBA" id="ARBA00022771"/>
    </source>
</evidence>
<dbReference type="PANTHER" id="PTHR45931">
    <property type="entry name" value="SI:CH211-59O9.10"/>
    <property type="match status" value="1"/>
</dbReference>
<keyword evidence="8" id="KW-1185">Reference proteome</keyword>
<proteinExistence type="predicted"/>
<dbReference type="EMBL" id="HG316455">
    <property type="protein sequence ID" value="CDF88251.1"/>
    <property type="molecule type" value="Genomic_DNA"/>
</dbReference>
<evidence type="ECO:0000256" key="5">
    <source>
        <dbReference type="SAM" id="MobiDB-lite"/>
    </source>
</evidence>
<dbReference type="OrthoDB" id="8062037at2759"/>
<dbReference type="InterPro" id="IPR001841">
    <property type="entry name" value="Znf_RING"/>
</dbReference>
<dbReference type="InterPro" id="IPR013083">
    <property type="entry name" value="Znf_RING/FYVE/PHD"/>
</dbReference>
<dbReference type="InterPro" id="IPR051834">
    <property type="entry name" value="RING_finger_E3_ligase"/>
</dbReference>
<feature type="domain" description="RING-type" evidence="6">
    <location>
        <begin position="109"/>
        <end position="153"/>
    </location>
</feature>
<dbReference type="GO" id="GO:0061630">
    <property type="term" value="F:ubiquitin protein ligase activity"/>
    <property type="evidence" value="ECO:0007669"/>
    <property type="project" value="TreeGrafter"/>
</dbReference>